<evidence type="ECO:0000313" key="10">
    <source>
        <dbReference type="RefSeq" id="XP_030755688.1"/>
    </source>
</evidence>
<keyword evidence="5" id="KW-0496">Mitochondrion</keyword>
<dbReference type="Proteomes" id="UP000504635">
    <property type="component" value="Unplaced"/>
</dbReference>
<dbReference type="Pfam" id="PF04568">
    <property type="entry name" value="IATP"/>
    <property type="match status" value="1"/>
</dbReference>
<sequence>MLKIYHSFISSIRIIWRKFSKKYDTGVLGDLGSGAGKGGGGGGSIREAGGPFGKAGAAREEEYFHKKQKELLSELKDKLTEENALRENEIKKHQSAIKRNKRIAEEIEEEIDDNKSCS</sequence>
<keyword evidence="3" id="KW-0809">Transit peptide</keyword>
<comment type="similarity">
    <text evidence="2">Belongs to the ATPase inhibitor family.</text>
</comment>
<evidence type="ECO:0000256" key="5">
    <source>
        <dbReference type="ARBA" id="ARBA00023128"/>
    </source>
</evidence>
<dbReference type="Gene3D" id="1.20.5.500">
    <property type="entry name" value="Single helix bin"/>
    <property type="match status" value="1"/>
</dbReference>
<evidence type="ECO:0000256" key="4">
    <source>
        <dbReference type="ARBA" id="ARBA00023054"/>
    </source>
</evidence>
<comment type="subcellular location">
    <subcellularLocation>
        <location evidence="1">Mitochondrion</location>
    </subcellularLocation>
</comment>
<dbReference type="AlphaFoldDB" id="A0A6J2XW16"/>
<evidence type="ECO:0000256" key="3">
    <source>
        <dbReference type="ARBA" id="ARBA00022946"/>
    </source>
</evidence>
<dbReference type="GeneID" id="115882016"/>
<accession>A0A6J2XW16</accession>
<feature type="compositionally biased region" description="Gly residues" evidence="8">
    <location>
        <begin position="32"/>
        <end position="44"/>
    </location>
</feature>
<dbReference type="OrthoDB" id="10045676at2759"/>
<gene>
    <name evidence="10" type="primary">LOC115882016</name>
</gene>
<dbReference type="PANTHER" id="PTHR48417">
    <property type="entry name" value="ATP SYNTHASE F1 SUBUNIT EPSILON"/>
    <property type="match status" value="1"/>
</dbReference>
<evidence type="ECO:0000256" key="8">
    <source>
        <dbReference type="SAM" id="MobiDB-lite"/>
    </source>
</evidence>
<evidence type="ECO:0000256" key="7">
    <source>
        <dbReference type="SAM" id="Coils"/>
    </source>
</evidence>
<dbReference type="PANTHER" id="PTHR48417:SF1">
    <property type="entry name" value="ATP SYNTHASE F1 SUBUNIT EPSILON"/>
    <property type="match status" value="1"/>
</dbReference>
<dbReference type="InterPro" id="IPR007648">
    <property type="entry name" value="ATPase_inhibitor_mt"/>
</dbReference>
<dbReference type="GO" id="GO:0005739">
    <property type="term" value="C:mitochondrion"/>
    <property type="evidence" value="ECO:0007669"/>
    <property type="project" value="UniProtKB-SubCell"/>
</dbReference>
<keyword evidence="4 7" id="KW-0175">Coiled coil</keyword>
<dbReference type="FunFam" id="1.20.5.500:FF:000007">
    <property type="entry name" value="ATPase inhibitor, putative"/>
    <property type="match status" value="1"/>
</dbReference>
<feature type="region of interest" description="Disordered" evidence="8">
    <location>
        <begin position="32"/>
        <end position="53"/>
    </location>
</feature>
<dbReference type="FunCoup" id="A0A6J2XW16">
    <property type="interactions" value="884"/>
</dbReference>
<dbReference type="RefSeq" id="XP_030755688.1">
    <property type="nucleotide sequence ID" value="XM_030899828.1"/>
</dbReference>
<name>A0A6J2XW16_SITOR</name>
<dbReference type="GO" id="GO:0042030">
    <property type="term" value="F:ATPase inhibitor activity"/>
    <property type="evidence" value="ECO:0007669"/>
    <property type="project" value="InterPro"/>
</dbReference>
<evidence type="ECO:0000256" key="1">
    <source>
        <dbReference type="ARBA" id="ARBA00004173"/>
    </source>
</evidence>
<evidence type="ECO:0000256" key="2">
    <source>
        <dbReference type="ARBA" id="ARBA00010901"/>
    </source>
</evidence>
<evidence type="ECO:0000256" key="6">
    <source>
        <dbReference type="ARBA" id="ARBA00030036"/>
    </source>
</evidence>
<protein>
    <recommendedName>
        <fullName evidence="6">ATP synthase F1 subunit epsilon</fullName>
    </recommendedName>
</protein>
<feature type="coiled-coil region" evidence="7">
    <location>
        <begin position="65"/>
        <end position="110"/>
    </location>
</feature>
<keyword evidence="9" id="KW-1185">Reference proteome</keyword>
<dbReference type="KEGG" id="soy:115882016"/>
<organism evidence="9 10">
    <name type="scientific">Sitophilus oryzae</name>
    <name type="common">Rice weevil</name>
    <name type="synonym">Curculio oryzae</name>
    <dbReference type="NCBI Taxonomy" id="7048"/>
    <lineage>
        <taxon>Eukaryota</taxon>
        <taxon>Metazoa</taxon>
        <taxon>Ecdysozoa</taxon>
        <taxon>Arthropoda</taxon>
        <taxon>Hexapoda</taxon>
        <taxon>Insecta</taxon>
        <taxon>Pterygota</taxon>
        <taxon>Neoptera</taxon>
        <taxon>Endopterygota</taxon>
        <taxon>Coleoptera</taxon>
        <taxon>Polyphaga</taxon>
        <taxon>Cucujiformia</taxon>
        <taxon>Curculionidae</taxon>
        <taxon>Dryophthorinae</taxon>
        <taxon>Sitophilus</taxon>
    </lineage>
</organism>
<evidence type="ECO:0000313" key="9">
    <source>
        <dbReference type="Proteomes" id="UP000504635"/>
    </source>
</evidence>
<reference evidence="10" key="1">
    <citation type="submission" date="2025-08" db="UniProtKB">
        <authorList>
            <consortium name="RefSeq"/>
        </authorList>
    </citation>
    <scope>IDENTIFICATION</scope>
    <source>
        <tissue evidence="10">Gonads</tissue>
    </source>
</reference>
<dbReference type="InParanoid" id="A0A6J2XW16"/>
<proteinExistence type="inferred from homology"/>
<dbReference type="SUPFAM" id="SSF64602">
    <property type="entry name" value="F1 ATPase inhibitor, IF1, C-terminal domain"/>
    <property type="match status" value="1"/>
</dbReference>